<feature type="transmembrane region" description="Helical" evidence="7">
    <location>
        <begin position="96"/>
        <end position="119"/>
    </location>
</feature>
<dbReference type="InterPro" id="IPR050833">
    <property type="entry name" value="Poly_Biosynth_Transport"/>
</dbReference>
<evidence type="ECO:0000256" key="5">
    <source>
        <dbReference type="ARBA" id="ARBA00022989"/>
    </source>
</evidence>
<feature type="transmembrane region" description="Helical" evidence="7">
    <location>
        <begin position="369"/>
        <end position="388"/>
    </location>
</feature>
<evidence type="ECO:0000256" key="3">
    <source>
        <dbReference type="ARBA" id="ARBA00022475"/>
    </source>
</evidence>
<feature type="transmembrane region" description="Helical" evidence="7">
    <location>
        <begin position="463"/>
        <end position="486"/>
    </location>
</feature>
<dbReference type="RefSeq" id="WP_041678235.1">
    <property type="nucleotide sequence ID" value="NZ_JAADZA010000009.1"/>
</dbReference>
<evidence type="ECO:0000313" key="8">
    <source>
        <dbReference type="EMBL" id="NEV11464.1"/>
    </source>
</evidence>
<dbReference type="PANTHER" id="PTHR30250:SF10">
    <property type="entry name" value="LIPOPOLYSACCHARIDE BIOSYNTHESIS PROTEIN WZXC"/>
    <property type="match status" value="1"/>
</dbReference>
<comment type="similarity">
    <text evidence="2">Belongs to the polysaccharide synthase family.</text>
</comment>
<protein>
    <submittedName>
        <fullName evidence="8">Lipopolysaccharide biosynthesis protein</fullName>
    </submittedName>
</protein>
<keyword evidence="5 7" id="KW-1133">Transmembrane helix</keyword>
<organism evidence="8 9">
    <name type="scientific">Rhizobium tropici</name>
    <dbReference type="NCBI Taxonomy" id="398"/>
    <lineage>
        <taxon>Bacteria</taxon>
        <taxon>Pseudomonadati</taxon>
        <taxon>Pseudomonadota</taxon>
        <taxon>Alphaproteobacteria</taxon>
        <taxon>Hyphomicrobiales</taxon>
        <taxon>Rhizobiaceae</taxon>
        <taxon>Rhizobium/Agrobacterium group</taxon>
        <taxon>Rhizobium</taxon>
    </lineage>
</organism>
<dbReference type="AlphaFoldDB" id="A0A6P1C988"/>
<dbReference type="GO" id="GO:0005886">
    <property type="term" value="C:plasma membrane"/>
    <property type="evidence" value="ECO:0007669"/>
    <property type="project" value="UniProtKB-SubCell"/>
</dbReference>
<feature type="transmembrane region" description="Helical" evidence="7">
    <location>
        <begin position="333"/>
        <end position="357"/>
    </location>
</feature>
<dbReference type="PANTHER" id="PTHR30250">
    <property type="entry name" value="PST FAMILY PREDICTED COLANIC ACID TRANSPORTER"/>
    <property type="match status" value="1"/>
</dbReference>
<evidence type="ECO:0000256" key="7">
    <source>
        <dbReference type="SAM" id="Phobius"/>
    </source>
</evidence>
<name>A0A6P1C988_RHITR</name>
<gene>
    <name evidence="8" type="ORF">GXW80_10705</name>
</gene>
<feature type="transmembrane region" description="Helical" evidence="7">
    <location>
        <begin position="394"/>
        <end position="413"/>
    </location>
</feature>
<feature type="transmembrane region" description="Helical" evidence="7">
    <location>
        <begin position="28"/>
        <end position="54"/>
    </location>
</feature>
<sequence>MRLLASEADEVVFEHLSENRSRAALRGAFWSALDTLIPTALNSLVFVVTSRFLLPQDFGLVALAFAIVSFASGFGPTAFGEALIQQKSIRRSHLDTVFWLSFASAAILYAALFLLSPFLAHWVGHDDIVKLLLIIGLKIFFDMMIIVPNALIGRTMSFHLAAARTAIATTVSATICLALIFAGFGLWALAIAQIAAPAAACVAAFWGARWLPGFRIKLSSLRELLHYGIFASGNRFLQTMNLDQLIIGTLVSPAALGIYNFARRLYEMLNNVVAGGLNSVSHVLLSSLQHDKDKVREAFLMATFGCSLVSFPAFMGLAAVADDAIPLIFGPHWAAAIWPVRFFCVIGLMAGIGIIQASLITSQGRSDWWFYYQLVRNVVSILTVLILHQYGVTTVVFGLMLGVVMLWPVTLWMVSRLIGLSIAEYFGQFLRPIAAYLGMLVAILAISSALINQPLAERLICEVLVGGLAYSALILLLCRERVLFLVRTTLQGRRAKAQ</sequence>
<reference evidence="8 9" key="1">
    <citation type="submission" date="2020-02" db="EMBL/GenBank/DDBJ databases">
        <title>Draft genome sequence of Rhizobium tropici.</title>
        <authorList>
            <person name="Khayi S."/>
            <person name="Jemo M."/>
        </authorList>
    </citation>
    <scope>NUCLEOTIDE SEQUENCE [LARGE SCALE GENOMIC DNA]</scope>
    <source>
        <strain evidence="8 9">A12</strain>
    </source>
</reference>
<accession>A0A6P1C988</accession>
<feature type="transmembrane region" description="Helical" evidence="7">
    <location>
        <begin position="433"/>
        <end position="451"/>
    </location>
</feature>
<feature type="transmembrane region" description="Helical" evidence="7">
    <location>
        <begin position="194"/>
        <end position="212"/>
    </location>
</feature>
<keyword evidence="3" id="KW-1003">Cell membrane</keyword>
<evidence type="ECO:0000256" key="1">
    <source>
        <dbReference type="ARBA" id="ARBA00004651"/>
    </source>
</evidence>
<feature type="transmembrane region" description="Helical" evidence="7">
    <location>
        <begin position="298"/>
        <end position="321"/>
    </location>
</feature>
<proteinExistence type="inferred from homology"/>
<evidence type="ECO:0000256" key="2">
    <source>
        <dbReference type="ARBA" id="ARBA00007430"/>
    </source>
</evidence>
<comment type="caution">
    <text evidence="8">The sequence shown here is derived from an EMBL/GenBank/DDBJ whole genome shotgun (WGS) entry which is preliminary data.</text>
</comment>
<evidence type="ECO:0000256" key="6">
    <source>
        <dbReference type="ARBA" id="ARBA00023136"/>
    </source>
</evidence>
<feature type="transmembrane region" description="Helical" evidence="7">
    <location>
        <begin position="165"/>
        <end position="188"/>
    </location>
</feature>
<keyword evidence="6 7" id="KW-0472">Membrane</keyword>
<dbReference type="EMBL" id="JAADZA010000009">
    <property type="protein sequence ID" value="NEV11464.1"/>
    <property type="molecule type" value="Genomic_DNA"/>
</dbReference>
<dbReference type="Pfam" id="PF13440">
    <property type="entry name" value="Polysacc_synt_3"/>
    <property type="match status" value="1"/>
</dbReference>
<evidence type="ECO:0000256" key="4">
    <source>
        <dbReference type="ARBA" id="ARBA00022692"/>
    </source>
</evidence>
<feature type="transmembrane region" description="Helical" evidence="7">
    <location>
        <begin position="60"/>
        <end position="84"/>
    </location>
</feature>
<dbReference type="CDD" id="cd13127">
    <property type="entry name" value="MATE_tuaB_like"/>
    <property type="match status" value="1"/>
</dbReference>
<dbReference type="Proteomes" id="UP000471190">
    <property type="component" value="Unassembled WGS sequence"/>
</dbReference>
<evidence type="ECO:0000313" key="9">
    <source>
        <dbReference type="Proteomes" id="UP000471190"/>
    </source>
</evidence>
<feature type="transmembrane region" description="Helical" evidence="7">
    <location>
        <begin position="131"/>
        <end position="153"/>
    </location>
</feature>
<keyword evidence="4 7" id="KW-0812">Transmembrane</keyword>
<comment type="subcellular location">
    <subcellularLocation>
        <location evidence="1">Cell membrane</location>
        <topology evidence="1">Multi-pass membrane protein</topology>
    </subcellularLocation>
</comment>